<feature type="transmembrane region" description="Helical" evidence="1">
    <location>
        <begin position="69"/>
        <end position="87"/>
    </location>
</feature>
<organism evidence="2 3">
    <name type="scientific">Achromobacter ruhlandii</name>
    <dbReference type="NCBI Taxonomy" id="72557"/>
    <lineage>
        <taxon>Bacteria</taxon>
        <taxon>Pseudomonadati</taxon>
        <taxon>Pseudomonadota</taxon>
        <taxon>Betaproteobacteria</taxon>
        <taxon>Burkholderiales</taxon>
        <taxon>Alcaligenaceae</taxon>
        <taxon>Achromobacter</taxon>
    </lineage>
</organism>
<name>A0A848NET0_9BURK</name>
<evidence type="ECO:0000313" key="2">
    <source>
        <dbReference type="EMBL" id="NMU89063.1"/>
    </source>
</evidence>
<keyword evidence="1" id="KW-0812">Transmembrane</keyword>
<keyword evidence="1" id="KW-1133">Transmembrane helix</keyword>
<keyword evidence="1" id="KW-0472">Membrane</keyword>
<protein>
    <recommendedName>
        <fullName evidence="4">SMODS and SLOG-associating 2TM effector domain-containing protein</fullName>
    </recommendedName>
</protein>
<evidence type="ECO:0000313" key="3">
    <source>
        <dbReference type="Proteomes" id="UP000542405"/>
    </source>
</evidence>
<comment type="caution">
    <text evidence="2">The sequence shown here is derived from an EMBL/GenBank/DDBJ whole genome shotgun (WGS) entry which is preliminary data.</text>
</comment>
<evidence type="ECO:0008006" key="4">
    <source>
        <dbReference type="Google" id="ProtNLM"/>
    </source>
</evidence>
<gene>
    <name evidence="2" type="ORF">HGQ98_04100</name>
</gene>
<evidence type="ECO:0000256" key="1">
    <source>
        <dbReference type="SAM" id="Phobius"/>
    </source>
</evidence>
<dbReference type="RefSeq" id="WP_169535920.1">
    <property type="nucleotide sequence ID" value="NZ_JABBZE010000019.1"/>
</dbReference>
<accession>A0A848NET0</accession>
<sequence length="185" mass="20821">MTTYDESSELEGARMWTDRCHLLRHLQVSVLYHRKRERFLDLCDKLVKAVAVIGASSAITPFVKDGGLTAIQILIVVTSTFALVFDWSDRARRHSDFAVRYAQIERDVMAVGETSFSVADLNRWKGLVYDVQSGEPAALHGLVQICSDELDMAKGDAIEPGRLTNWRKFIAHFGLGSMPHPERQT</sequence>
<proteinExistence type="predicted"/>
<dbReference type="AlphaFoldDB" id="A0A848NET0"/>
<reference evidence="2 3" key="1">
    <citation type="submission" date="2020-04" db="EMBL/GenBank/DDBJ databases">
        <title>Achromobacter ruhlandii genome sequencing and assembly.</title>
        <authorList>
            <person name="Martins R.C.R."/>
            <person name="Perdigao-Neto L.V."/>
            <person name="Levin A.S.S."/>
            <person name="Costa S.F."/>
        </authorList>
    </citation>
    <scope>NUCLEOTIDE SEQUENCE [LARGE SCALE GENOMIC DNA]</scope>
    <source>
        <strain evidence="2 3">9035ralo</strain>
    </source>
</reference>
<dbReference type="EMBL" id="JABBZE010000019">
    <property type="protein sequence ID" value="NMU89063.1"/>
    <property type="molecule type" value="Genomic_DNA"/>
</dbReference>
<dbReference type="Proteomes" id="UP000542405">
    <property type="component" value="Unassembled WGS sequence"/>
</dbReference>